<keyword evidence="3" id="KW-0732">Signal</keyword>
<dbReference type="InterPro" id="IPR002035">
    <property type="entry name" value="VWF_A"/>
</dbReference>
<dbReference type="STRING" id="336988.NT96_03305"/>
<dbReference type="PATRIC" id="fig|1045004.4.peg.17"/>
<proteinExistence type="inferred from homology"/>
<dbReference type="PROSITE" id="PS50234">
    <property type="entry name" value="VWFA"/>
    <property type="match status" value="1"/>
</dbReference>
<dbReference type="AlphaFoldDB" id="G9WIK6"/>
<dbReference type="Gene3D" id="2.60.40.10">
    <property type="entry name" value="Immunoglobulins"/>
    <property type="match status" value="2"/>
</dbReference>
<evidence type="ECO:0000256" key="4">
    <source>
        <dbReference type="SAM" id="Phobius"/>
    </source>
</evidence>
<dbReference type="RefSeq" id="WP_007744198.1">
    <property type="nucleotide sequence ID" value="NZ_CM001398.1"/>
</dbReference>
<dbReference type="InterPro" id="IPR013783">
    <property type="entry name" value="Ig-like_fold"/>
</dbReference>
<accession>G9WIK6</accession>
<keyword evidence="4" id="KW-0472">Membrane</keyword>
<evidence type="ECO:0000313" key="7">
    <source>
        <dbReference type="Proteomes" id="UP000004959"/>
    </source>
</evidence>
<dbReference type="Pfam" id="PF17802">
    <property type="entry name" value="SpaA"/>
    <property type="match status" value="2"/>
</dbReference>
<dbReference type="Pfam" id="PF05738">
    <property type="entry name" value="Cna_B"/>
    <property type="match status" value="1"/>
</dbReference>
<dbReference type="Gene3D" id="2.60.40.2110">
    <property type="match status" value="1"/>
</dbReference>
<evidence type="ECO:0000313" key="6">
    <source>
        <dbReference type="EMBL" id="EHN58145.1"/>
    </source>
</evidence>
<evidence type="ECO:0000256" key="2">
    <source>
        <dbReference type="ARBA" id="ARBA00022525"/>
    </source>
</evidence>
<dbReference type="InterPro" id="IPR041033">
    <property type="entry name" value="SpaA_PFL_dom_1"/>
</dbReference>
<keyword evidence="2" id="KW-0964">Secreted</keyword>
<dbReference type="EMBL" id="AFVZ01000001">
    <property type="protein sequence ID" value="EHN58145.1"/>
    <property type="molecule type" value="Genomic_DNA"/>
</dbReference>
<feature type="transmembrane region" description="Helical" evidence="4">
    <location>
        <begin position="861"/>
        <end position="881"/>
    </location>
</feature>
<keyword evidence="7" id="KW-1185">Reference proteome</keyword>
<dbReference type="eggNOG" id="COG2304">
    <property type="taxonomic scope" value="Bacteria"/>
</dbReference>
<protein>
    <submittedName>
        <fullName evidence="6">Cell wall surface anchor family protein</fullName>
    </submittedName>
</protein>
<dbReference type="eggNOG" id="COG4932">
    <property type="taxonomic scope" value="Bacteria"/>
</dbReference>
<dbReference type="Gene3D" id="2.60.40.1140">
    <property type="entry name" value="Collagen-binding surface protein Cna, B-type domain"/>
    <property type="match status" value="1"/>
</dbReference>
<dbReference type="PANTHER" id="PTHR36108">
    <property type="entry name" value="COLOSSIN-B-RELATED"/>
    <property type="match status" value="1"/>
</dbReference>
<dbReference type="Pfam" id="PF00092">
    <property type="entry name" value="VWA"/>
    <property type="match status" value="1"/>
</dbReference>
<dbReference type="CDD" id="cd00198">
    <property type="entry name" value="vWFA"/>
    <property type="match status" value="1"/>
</dbReference>
<gene>
    <name evidence="6" type="ORF">OKIT_0016</name>
</gene>
<dbReference type="InterPro" id="IPR036465">
    <property type="entry name" value="vWFA_dom_sf"/>
</dbReference>
<dbReference type="Pfam" id="PF21426">
    <property type="entry name" value="GBS104-like_Ig"/>
    <property type="match status" value="1"/>
</dbReference>
<dbReference type="PANTHER" id="PTHR36108:SF13">
    <property type="entry name" value="COLOSSIN-B-RELATED"/>
    <property type="match status" value="1"/>
</dbReference>
<dbReference type="SUPFAM" id="SSF49478">
    <property type="entry name" value="Cna protein B-type domain"/>
    <property type="match status" value="2"/>
</dbReference>
<feature type="domain" description="VWFA" evidence="5">
    <location>
        <begin position="143"/>
        <end position="405"/>
    </location>
</feature>
<evidence type="ECO:0000256" key="1">
    <source>
        <dbReference type="ARBA" id="ARBA00007257"/>
    </source>
</evidence>
<dbReference type="HOGENOM" id="CLU_007132_0_0_9"/>
<dbReference type="Proteomes" id="UP000004959">
    <property type="component" value="Chromosome"/>
</dbReference>
<keyword evidence="4" id="KW-1133">Transmembrane helix</keyword>
<dbReference type="InterPro" id="IPR008454">
    <property type="entry name" value="Collagen-bd_Cna-like_B-typ_dom"/>
</dbReference>
<dbReference type="Gene3D" id="3.40.50.410">
    <property type="entry name" value="von Willebrand factor, type A domain"/>
    <property type="match status" value="1"/>
</dbReference>
<organism evidence="6 7">
    <name type="scientific">Oenococcus kitaharae DSM 17330</name>
    <dbReference type="NCBI Taxonomy" id="1045004"/>
    <lineage>
        <taxon>Bacteria</taxon>
        <taxon>Bacillati</taxon>
        <taxon>Bacillota</taxon>
        <taxon>Bacilli</taxon>
        <taxon>Lactobacillales</taxon>
        <taxon>Lactobacillaceae</taxon>
        <taxon>Oenococcus</taxon>
    </lineage>
</organism>
<comment type="caution">
    <text evidence="6">The sequence shown here is derived from an EMBL/GenBank/DDBJ whole genome shotgun (WGS) entry which is preliminary data.</text>
</comment>
<dbReference type="SMART" id="SM00327">
    <property type="entry name" value="VWA"/>
    <property type="match status" value="1"/>
</dbReference>
<evidence type="ECO:0000256" key="3">
    <source>
        <dbReference type="ARBA" id="ARBA00022729"/>
    </source>
</evidence>
<sequence>MKKTKNLTIFSLLVLLLSIFLPMTGLLQSNRSAQAAGTTYTNIAPNYQTDASGTRPASANSWSIPGQTDVVNHQGGTAGAWDGVTSWNGDPANKTNSYIKYGSNAANPDFAIRKYARQTATPGLFDIYLNVRGNQQQNITPIDIVFVVDMSGSMGSLGDSGSKATAVRNGIRDFMTAVQNQGYGGYVNVGLVGYSNVIRTTVSMASINANQANINTALATSPNGTTFTQLGIRNGAQMLQSDVSGNKKMMILLTDGIPNMSYHVTQAARTAGTNLPYGTQFRDPSAPNATDSANTATSQLNSPYTVNTIPINDTWAGTIGEAILAKSSPILAEIHVLGIQLASNSYLTSAQITTRMQAIASSDASGPMYQAAGTPAAVTTYLNSQAQNVIQSFNTIVNGSISDSLGSQYLYANPTTLSVTSVGSVAIPTANLPTAVISGGSLQATNLNIGLNQEVQIHYQVRINTEDAAFQPDHWYQTNGRTLLTPNGANPTNQVDFAIPSAKAPGVSIQVNKLWNLLTSASSLPSSIAFTVNRATTTSPTAWQQAKGTLAQSDNWTKSFTQLQSGVNTVYLPKFNNLGQNFVYTVVSEDAVTGFVSNIANNNGVFTITNSELGVNAEKYSRNNQAPLAGSQFVITKYNANWAAVDPTFSPITINGNQSANTKITPGYYQIRESKAPDGYALETTAFNFRVDDQGKFFNASNQEITSAALPGVDNFYLKKTALGAPVIVLAKYDALKAFDLVVNKIDQTTGKPLTGAQFTLKDANGNVINAQESGATATFTFNGLPVGTYTLTETQAPNGYMPFNKTITVTIAADGTVTVTNSDGWTSSLEANGNNKIALTVKNSVKNVFPATGGSGTEKYAVISLSFILTALAASGLYLFRIKRRHKS</sequence>
<comment type="similarity">
    <text evidence="1">Belongs to the serine-aspartate repeat-containing protein (SDr) family.</text>
</comment>
<evidence type="ECO:0000259" key="5">
    <source>
        <dbReference type="PROSITE" id="PS50234"/>
    </source>
</evidence>
<dbReference type="SUPFAM" id="SSF53300">
    <property type="entry name" value="vWA-like"/>
    <property type="match status" value="1"/>
</dbReference>
<dbReference type="OrthoDB" id="2056845at2"/>
<keyword evidence="4" id="KW-0812">Transmembrane</keyword>
<dbReference type="InterPro" id="IPR049319">
    <property type="entry name" value="GBS104-like_Ig"/>
</dbReference>
<name>G9WIK6_9LACO</name>
<reference evidence="6 7" key="1">
    <citation type="journal article" date="2012" name="PLoS ONE">
        <title>Functional divergence in the genus oenococcus as predicted by genome sequencing of the newly-described species, Oenococcus kitaharae.</title>
        <authorList>
            <person name="Borneman A.R."/>
            <person name="McCarthy J.M."/>
            <person name="Chambers P.J."/>
            <person name="Bartowsky E.J."/>
        </authorList>
    </citation>
    <scope>NUCLEOTIDE SEQUENCE [LARGE SCALE GENOMIC DNA]</scope>
    <source>
        <strain evidence="7">DSM17330</strain>
    </source>
</reference>